<protein>
    <submittedName>
        <fullName evidence="1">TIR-NBS-LRR RCT1 resistance protein</fullName>
    </submittedName>
</protein>
<accession>A0A392TZP9</accession>
<evidence type="ECO:0000313" key="2">
    <source>
        <dbReference type="Proteomes" id="UP000265520"/>
    </source>
</evidence>
<keyword evidence="2" id="KW-1185">Reference proteome</keyword>
<feature type="non-terminal residue" evidence="1">
    <location>
        <position position="1"/>
    </location>
</feature>
<comment type="caution">
    <text evidence="1">The sequence shown here is derived from an EMBL/GenBank/DDBJ whole genome shotgun (WGS) entry which is preliminary data.</text>
</comment>
<dbReference type="EMBL" id="LXQA010678777">
    <property type="protein sequence ID" value="MCI65596.1"/>
    <property type="molecule type" value="Genomic_DNA"/>
</dbReference>
<organism evidence="1 2">
    <name type="scientific">Trifolium medium</name>
    <dbReference type="NCBI Taxonomy" id="97028"/>
    <lineage>
        <taxon>Eukaryota</taxon>
        <taxon>Viridiplantae</taxon>
        <taxon>Streptophyta</taxon>
        <taxon>Embryophyta</taxon>
        <taxon>Tracheophyta</taxon>
        <taxon>Spermatophyta</taxon>
        <taxon>Magnoliopsida</taxon>
        <taxon>eudicotyledons</taxon>
        <taxon>Gunneridae</taxon>
        <taxon>Pentapetalae</taxon>
        <taxon>rosids</taxon>
        <taxon>fabids</taxon>
        <taxon>Fabales</taxon>
        <taxon>Fabaceae</taxon>
        <taxon>Papilionoideae</taxon>
        <taxon>50 kb inversion clade</taxon>
        <taxon>NPAAA clade</taxon>
        <taxon>Hologalegina</taxon>
        <taxon>IRL clade</taxon>
        <taxon>Trifolieae</taxon>
        <taxon>Trifolium</taxon>
    </lineage>
</organism>
<dbReference type="Proteomes" id="UP000265520">
    <property type="component" value="Unassembled WGS sequence"/>
</dbReference>
<dbReference type="AlphaFoldDB" id="A0A392TZP9"/>
<sequence length="81" mass="8967">EPGNNVEVMVVFGEGFIVEKTTLSLLYDEPINKEMELCNVVDEEDVIVSDRDDKSVGVSGGDNMDMPADNKMLLVESEMQI</sequence>
<name>A0A392TZP9_9FABA</name>
<reference evidence="1 2" key="1">
    <citation type="journal article" date="2018" name="Front. Plant Sci.">
        <title>Red Clover (Trifolium pratense) and Zigzag Clover (T. medium) - A Picture of Genomic Similarities and Differences.</title>
        <authorList>
            <person name="Dluhosova J."/>
            <person name="Istvanek J."/>
            <person name="Nedelnik J."/>
            <person name="Repkova J."/>
        </authorList>
    </citation>
    <scope>NUCLEOTIDE SEQUENCE [LARGE SCALE GENOMIC DNA]</scope>
    <source>
        <strain evidence="2">cv. 10/8</strain>
        <tissue evidence="1">Leaf</tissue>
    </source>
</reference>
<proteinExistence type="predicted"/>
<evidence type="ECO:0000313" key="1">
    <source>
        <dbReference type="EMBL" id="MCI65596.1"/>
    </source>
</evidence>